<organism evidence="3">
    <name type="scientific">marine sediment metagenome</name>
    <dbReference type="NCBI Taxonomy" id="412755"/>
    <lineage>
        <taxon>unclassified sequences</taxon>
        <taxon>metagenomes</taxon>
        <taxon>ecological metagenomes</taxon>
    </lineage>
</organism>
<dbReference type="GO" id="GO:0016787">
    <property type="term" value="F:hydrolase activity"/>
    <property type="evidence" value="ECO:0007669"/>
    <property type="project" value="UniProtKB-KW"/>
</dbReference>
<keyword evidence="1" id="KW-0732">Signal</keyword>
<dbReference type="InterPro" id="IPR029058">
    <property type="entry name" value="AB_hydrolase_fold"/>
</dbReference>
<dbReference type="PANTHER" id="PTHR43037:SF5">
    <property type="entry name" value="FERULOYL ESTERASE"/>
    <property type="match status" value="1"/>
</dbReference>
<dbReference type="SUPFAM" id="SSF53474">
    <property type="entry name" value="alpha/beta-Hydrolases"/>
    <property type="match status" value="1"/>
</dbReference>
<comment type="caution">
    <text evidence="3">The sequence shown here is derived from an EMBL/GenBank/DDBJ whole genome shotgun (WGS) entry which is preliminary data.</text>
</comment>
<feature type="non-terminal residue" evidence="3">
    <location>
        <position position="363"/>
    </location>
</feature>
<dbReference type="EMBL" id="BARS01003724">
    <property type="protein sequence ID" value="GAF85534.1"/>
    <property type="molecule type" value="Genomic_DNA"/>
</dbReference>
<keyword evidence="2" id="KW-0378">Hydrolase</keyword>
<name>X0SX35_9ZZZZ</name>
<dbReference type="AlphaFoldDB" id="X0SX35"/>
<evidence type="ECO:0000313" key="3">
    <source>
        <dbReference type="EMBL" id="GAF85534.1"/>
    </source>
</evidence>
<evidence type="ECO:0000256" key="1">
    <source>
        <dbReference type="ARBA" id="ARBA00022729"/>
    </source>
</evidence>
<accession>X0SX35</accession>
<gene>
    <name evidence="3" type="ORF">S01H1_07219</name>
</gene>
<sequence>MPFLRSRWPVFVLAGCLLFLTANASAKDDLTAPLVEYFKSEDANQRQVLAERIDGLIAGDFDRLERALLTLPLWEAIEPGESTVTVPVKPGRPITVALRVPGDYDPRRAWPMIVALHGTNGKADEMRAFVADLLGELAEQFIIAAPQDLPGITFVDKEEVTAHPAKMLAFLRRHVHLDNDRVFLTGYSLGGHGAWVTGALYADHFAGVMPLAGSFYLPSRQYLWPLLVDNFRHTPVLACWGAEDVKGPDGKPSPTDGIAGANQRLLRLLAIHDASLPILGVEDADRGHGGIRPPADKLQNLLHSRRARYPKHVNHWFRHPAQGSAYWMKLTRFRGRPWDGGRIILKDVIGKNPKKMTAEIIAG</sequence>
<dbReference type="Gene3D" id="3.40.50.1820">
    <property type="entry name" value="alpha/beta hydrolase"/>
    <property type="match status" value="1"/>
</dbReference>
<evidence type="ECO:0000256" key="2">
    <source>
        <dbReference type="ARBA" id="ARBA00022801"/>
    </source>
</evidence>
<dbReference type="PANTHER" id="PTHR43037">
    <property type="entry name" value="UNNAMED PRODUCT-RELATED"/>
    <property type="match status" value="1"/>
</dbReference>
<proteinExistence type="predicted"/>
<dbReference type="InterPro" id="IPR050955">
    <property type="entry name" value="Plant_Biomass_Hydrol_Est"/>
</dbReference>
<protein>
    <recommendedName>
        <fullName evidence="4">Peptidase S9 prolyl oligopeptidase catalytic domain-containing protein</fullName>
    </recommendedName>
</protein>
<evidence type="ECO:0008006" key="4">
    <source>
        <dbReference type="Google" id="ProtNLM"/>
    </source>
</evidence>
<reference evidence="3" key="1">
    <citation type="journal article" date="2014" name="Front. Microbiol.">
        <title>High frequency of phylogenetically diverse reductive dehalogenase-homologous genes in deep subseafloor sedimentary metagenomes.</title>
        <authorList>
            <person name="Kawai M."/>
            <person name="Futagami T."/>
            <person name="Toyoda A."/>
            <person name="Takaki Y."/>
            <person name="Nishi S."/>
            <person name="Hori S."/>
            <person name="Arai W."/>
            <person name="Tsubouchi T."/>
            <person name="Morono Y."/>
            <person name="Uchiyama I."/>
            <person name="Ito T."/>
            <person name="Fujiyama A."/>
            <person name="Inagaki F."/>
            <person name="Takami H."/>
        </authorList>
    </citation>
    <scope>NUCLEOTIDE SEQUENCE</scope>
    <source>
        <strain evidence="3">Expedition CK06-06</strain>
    </source>
</reference>